<evidence type="ECO:0000313" key="2">
    <source>
        <dbReference type="Proteomes" id="UP000182489"/>
    </source>
</evidence>
<dbReference type="RefSeq" id="WP_072453705.1">
    <property type="nucleotide sequence ID" value="NZ_FPKH01000001.1"/>
</dbReference>
<dbReference type="InterPro" id="IPR046042">
    <property type="entry name" value="DUF6000"/>
</dbReference>
<reference evidence="1 2" key="1">
    <citation type="submission" date="2016-11" db="EMBL/GenBank/DDBJ databases">
        <authorList>
            <person name="Varghese N."/>
            <person name="Submissions S."/>
        </authorList>
    </citation>
    <scope>NUCLEOTIDE SEQUENCE [LARGE SCALE GENOMIC DNA]</scope>
    <source>
        <strain evidence="1 2">NFR18</strain>
    </source>
</reference>
<dbReference type="EMBL" id="FPKH01000001">
    <property type="protein sequence ID" value="SFX41016.1"/>
    <property type="molecule type" value="Genomic_DNA"/>
</dbReference>
<protein>
    <submittedName>
        <fullName evidence="1">Uncharacterized protein</fullName>
    </submittedName>
</protein>
<dbReference type="Pfam" id="PF19463">
    <property type="entry name" value="DUF6000"/>
    <property type="match status" value="1"/>
</dbReference>
<evidence type="ECO:0000313" key="1">
    <source>
        <dbReference type="EMBL" id="SFX41016.1"/>
    </source>
</evidence>
<sequence>MTQDASLTPLQLHVAGATVRHDHPVAMPALPPQEPLTAALRDDWVLPLYMGLHQPQALACAQRLAQADATVIARLLGQFDWRSRTAGAYLAALTGQSAFTDQLGGLLLASEVCYAGSAYCLALAVFDTPASRDYLHRYLAHYLCQPQLHFDQEHAMAAIAYLDGQHGRDEAARHAPAWTAFTASRPGLALDDALAQFTSRMAALRALQAAAPGK</sequence>
<name>A0AB38C9E0_9BURK</name>
<organism evidence="1 2">
    <name type="scientific">Janthinobacterium lividum</name>
    <dbReference type="NCBI Taxonomy" id="29581"/>
    <lineage>
        <taxon>Bacteria</taxon>
        <taxon>Pseudomonadati</taxon>
        <taxon>Pseudomonadota</taxon>
        <taxon>Betaproteobacteria</taxon>
        <taxon>Burkholderiales</taxon>
        <taxon>Oxalobacteraceae</taxon>
        <taxon>Janthinobacterium</taxon>
    </lineage>
</organism>
<proteinExistence type="predicted"/>
<comment type="caution">
    <text evidence="1">The sequence shown here is derived from an EMBL/GenBank/DDBJ whole genome shotgun (WGS) entry which is preliminary data.</text>
</comment>
<dbReference type="AlphaFoldDB" id="A0AB38C9E0"/>
<dbReference type="Proteomes" id="UP000182489">
    <property type="component" value="Unassembled WGS sequence"/>
</dbReference>
<accession>A0AB38C9E0</accession>
<gene>
    <name evidence="1" type="ORF">SAMN03097694_2019</name>
</gene>